<dbReference type="AlphaFoldDB" id="A0AA97P137"/>
<accession>A0AA97P137</accession>
<reference evidence="2" key="1">
    <citation type="journal article" date="2012" name="PLoS Genet.">
        <title>Comparative analysis of the genomes of two field isolates of the rice blast fungus Magnaporthe oryzae.</title>
        <authorList>
            <person name="Xue M."/>
            <person name="Yang J."/>
            <person name="Li Z."/>
            <person name="Hu S."/>
            <person name="Yao N."/>
            <person name="Dean R.A."/>
            <person name="Zhao W."/>
            <person name="Shen M."/>
            <person name="Zhang H."/>
            <person name="Li C."/>
            <person name="Liu L."/>
            <person name="Cao L."/>
            <person name="Xu X."/>
            <person name="Xing Y."/>
            <person name="Hsiang T."/>
            <person name="Zhang Z."/>
            <person name="Xu J.R."/>
            <person name="Peng Y.L."/>
        </authorList>
    </citation>
    <scope>NUCLEOTIDE SEQUENCE</scope>
    <source>
        <strain evidence="2">Y34</strain>
    </source>
</reference>
<evidence type="ECO:0000313" key="2">
    <source>
        <dbReference type="EMBL" id="ELQ40014.1"/>
    </source>
</evidence>
<organism evidence="2">
    <name type="scientific">Pyricularia oryzae (strain Y34)</name>
    <name type="common">Rice blast fungus</name>
    <name type="synonym">Magnaporthe oryzae</name>
    <dbReference type="NCBI Taxonomy" id="1143189"/>
    <lineage>
        <taxon>Eukaryota</taxon>
        <taxon>Fungi</taxon>
        <taxon>Dikarya</taxon>
        <taxon>Ascomycota</taxon>
        <taxon>Pezizomycotina</taxon>
        <taxon>Sordariomycetes</taxon>
        <taxon>Sordariomycetidae</taxon>
        <taxon>Magnaporthales</taxon>
        <taxon>Pyriculariaceae</taxon>
        <taxon>Pyricularia</taxon>
    </lineage>
</organism>
<dbReference type="Proteomes" id="UP000011086">
    <property type="component" value="Unassembled WGS sequence"/>
</dbReference>
<protein>
    <submittedName>
        <fullName evidence="2">Uncharacterized protein</fullName>
    </submittedName>
</protein>
<sequence length="330" mass="36776">MPASLGDHKTSWSRQVNTTPNPCFGHAGIIASCMPYMGFNNNHQGPFSDLAGSAPQIMDTERVYLIDSMQRQSQRVRRLRDNFRRIEERLARVAVELGDMEASPCSNTTIVDGSTNGNERRKLRKEASLLKGRILEAEKQEHLALLRLNDFGIKNQGQEHVQGHFAPQTSLMFFPASPSDHQWQMRHQEPATQVLPPIQTILPQSSLLGPSALSPLSPPFIPGVMFSNSFSWDNKSQIDETTAEVRMIDHFSPTDVSGVGGLYWSTVPCLESIEASYSKTREKDAGVVRGADSRNSVSHCSISLNQISLGYAPWPQDKRMSMPSLRSIWP</sequence>
<evidence type="ECO:0000256" key="1">
    <source>
        <dbReference type="SAM" id="Coils"/>
    </source>
</evidence>
<feature type="coiled-coil region" evidence="1">
    <location>
        <begin position="69"/>
        <end position="96"/>
    </location>
</feature>
<gene>
    <name evidence="2" type="ORF">OOU_Y34scaffold00464g96</name>
</gene>
<dbReference type="EMBL" id="JH793434">
    <property type="protein sequence ID" value="ELQ40014.1"/>
    <property type="molecule type" value="Genomic_DNA"/>
</dbReference>
<keyword evidence="1" id="KW-0175">Coiled coil</keyword>
<proteinExistence type="predicted"/>
<name>A0AA97P137_PYRO3</name>